<dbReference type="KEGG" id="acan:ACA1_234160"/>
<accession>L8H2K8</accession>
<dbReference type="Pfam" id="PF08271">
    <property type="entry name" value="Zn_Ribbon_TF"/>
    <property type="match status" value="1"/>
</dbReference>
<reference evidence="10 11" key="1">
    <citation type="journal article" date="2013" name="Genome Biol.">
        <title>Genome of Acanthamoeba castellanii highlights extensive lateral gene transfer and early evolution of tyrosine kinase signaling.</title>
        <authorList>
            <person name="Clarke M."/>
            <person name="Lohan A.J."/>
            <person name="Liu B."/>
            <person name="Lagkouvardos I."/>
            <person name="Roy S."/>
            <person name="Zafar N."/>
            <person name="Bertelli C."/>
            <person name="Schilde C."/>
            <person name="Kianianmomeni A."/>
            <person name="Burglin T.R."/>
            <person name="Frech C."/>
            <person name="Turcotte B."/>
            <person name="Kopec K.O."/>
            <person name="Synnott J.M."/>
            <person name="Choo C."/>
            <person name="Paponov I."/>
            <person name="Finkler A."/>
            <person name="Soon Heng Tan C."/>
            <person name="Hutchins A.P."/>
            <person name="Weinmeier T."/>
            <person name="Rattei T."/>
            <person name="Chu J.S."/>
            <person name="Gimenez G."/>
            <person name="Irimia M."/>
            <person name="Rigden D.J."/>
            <person name="Fitzpatrick D.A."/>
            <person name="Lorenzo-Morales J."/>
            <person name="Bateman A."/>
            <person name="Chiu C.H."/>
            <person name="Tang P."/>
            <person name="Hegemann P."/>
            <person name="Fromm H."/>
            <person name="Raoult D."/>
            <person name="Greub G."/>
            <person name="Miranda-Saavedra D."/>
            <person name="Chen N."/>
            <person name="Nash P."/>
            <person name="Ginger M.L."/>
            <person name="Horn M."/>
            <person name="Schaap P."/>
            <person name="Caler L."/>
            <person name="Loftus B."/>
        </authorList>
    </citation>
    <scope>NUCLEOTIDE SEQUENCE [LARGE SCALE GENOMIC DNA]</scope>
    <source>
        <strain evidence="10 11">Neff</strain>
    </source>
</reference>
<evidence type="ECO:0000313" key="11">
    <source>
        <dbReference type="Proteomes" id="UP000011083"/>
    </source>
</evidence>
<evidence type="ECO:0000256" key="6">
    <source>
        <dbReference type="ARBA" id="ARBA00031706"/>
    </source>
</evidence>
<evidence type="ECO:0000256" key="7">
    <source>
        <dbReference type="PROSITE-ProRule" id="PRU00469"/>
    </source>
</evidence>
<dbReference type="EMBL" id="KB007939">
    <property type="protein sequence ID" value="ELR18978.1"/>
    <property type="molecule type" value="Genomic_DNA"/>
</dbReference>
<dbReference type="InterPro" id="IPR013150">
    <property type="entry name" value="TFIIB_cyclin"/>
</dbReference>
<keyword evidence="7" id="KW-0479">Metal-binding</keyword>
<dbReference type="VEuPathDB" id="AmoebaDB:ACA1_234160"/>
<dbReference type="InterPro" id="IPR013137">
    <property type="entry name" value="Znf_TFIIB"/>
</dbReference>
<feature type="region of interest" description="Disordered" evidence="8">
    <location>
        <begin position="72"/>
        <end position="92"/>
    </location>
</feature>
<dbReference type="OrthoDB" id="25790at2759"/>
<sequence length="303" mass="33427">MCPDCKNPNGEFMEDFANGDMICRDCGLVVGDRIVDVRSEWRNFADSGDDPSRASRVNDWLPSGGLATEIAKLPTGPNGQNNGQGGGGKMSQWQRRIQLSQGDQNLLSGFDKITHIAEILVLPQKIKNKAKELYSSFESKRNKSMRCKKDSIVAAIIYMACKEEGVPRTFKEISKETEISEKEIRKYYRALNKILPKGTGRTSASDLVNRFCSKLKLSNEIMNLATDIANKAAAFLEGKSPSSIAAASILLATKLQGEKRWEKDIAAAASISPTTIRNVFKELLPHQESILPEGYRPLQNATA</sequence>
<gene>
    <name evidence="10" type="ORF">ACA1_234160</name>
</gene>
<dbReference type="Pfam" id="PF00382">
    <property type="entry name" value="TFIIB"/>
    <property type="match status" value="2"/>
</dbReference>
<dbReference type="PANTHER" id="PTHR11618">
    <property type="entry name" value="TRANSCRIPTION INITIATION FACTOR IIB-RELATED"/>
    <property type="match status" value="1"/>
</dbReference>
<dbReference type="GeneID" id="14919747"/>
<dbReference type="InterPro" id="IPR013763">
    <property type="entry name" value="Cyclin-like_dom"/>
</dbReference>
<dbReference type="AlphaFoldDB" id="L8H2K8"/>
<dbReference type="SMART" id="SM00385">
    <property type="entry name" value="CYCLIN"/>
    <property type="match status" value="2"/>
</dbReference>
<proteinExistence type="inferred from homology"/>
<dbReference type="SUPFAM" id="SSF47954">
    <property type="entry name" value="Cyclin-like"/>
    <property type="match status" value="2"/>
</dbReference>
<keyword evidence="7" id="KW-0863">Zinc-finger</keyword>
<evidence type="ECO:0000256" key="5">
    <source>
        <dbReference type="ARBA" id="ARBA00023163"/>
    </source>
</evidence>
<dbReference type="GO" id="GO:0070897">
    <property type="term" value="P:transcription preinitiation complex assembly"/>
    <property type="evidence" value="ECO:0007669"/>
    <property type="project" value="InterPro"/>
</dbReference>
<keyword evidence="3" id="KW-0677">Repeat</keyword>
<evidence type="ECO:0000256" key="4">
    <source>
        <dbReference type="ARBA" id="ARBA00023015"/>
    </source>
</evidence>
<keyword evidence="11" id="KW-1185">Reference proteome</keyword>
<dbReference type="RefSeq" id="XP_004341042.1">
    <property type="nucleotide sequence ID" value="XM_004340994.1"/>
</dbReference>
<dbReference type="GO" id="GO:0017025">
    <property type="term" value="F:TBP-class protein binding"/>
    <property type="evidence" value="ECO:0007669"/>
    <property type="project" value="InterPro"/>
</dbReference>
<name>L8H2K8_ACACF</name>
<dbReference type="Gene3D" id="1.10.472.170">
    <property type="match status" value="1"/>
</dbReference>
<keyword evidence="7" id="KW-0862">Zinc</keyword>
<dbReference type="InterPro" id="IPR036915">
    <property type="entry name" value="Cyclin-like_sf"/>
</dbReference>
<dbReference type="Gene3D" id="1.10.472.10">
    <property type="entry name" value="Cyclin-like"/>
    <property type="match status" value="1"/>
</dbReference>
<dbReference type="OMA" id="DHDQRMK"/>
<feature type="domain" description="TFIIB-type" evidence="9">
    <location>
        <begin position="1"/>
        <end position="31"/>
    </location>
</feature>
<evidence type="ECO:0000259" key="9">
    <source>
        <dbReference type="PROSITE" id="PS51134"/>
    </source>
</evidence>
<dbReference type="PROSITE" id="PS51134">
    <property type="entry name" value="ZF_TFIIB"/>
    <property type="match status" value="1"/>
</dbReference>
<evidence type="ECO:0000313" key="10">
    <source>
        <dbReference type="EMBL" id="ELR18978.1"/>
    </source>
</evidence>
<dbReference type="InterPro" id="IPR000812">
    <property type="entry name" value="TFIIB"/>
</dbReference>
<dbReference type="InterPro" id="IPR023486">
    <property type="entry name" value="TFIIB_CS"/>
</dbReference>
<evidence type="ECO:0000256" key="2">
    <source>
        <dbReference type="ARBA" id="ARBA00013932"/>
    </source>
</evidence>
<dbReference type="Proteomes" id="UP000011083">
    <property type="component" value="Unassembled WGS sequence"/>
</dbReference>
<comment type="similarity">
    <text evidence="1">Belongs to the TFIIB family.</text>
</comment>
<dbReference type="GO" id="GO:0097550">
    <property type="term" value="C:transcription preinitiation complex"/>
    <property type="evidence" value="ECO:0007669"/>
    <property type="project" value="TreeGrafter"/>
</dbReference>
<protein>
    <recommendedName>
        <fullName evidence="2">Transcription initiation factor IIB</fullName>
    </recommendedName>
    <alternativeName>
        <fullName evidence="6">General transcription factor TFIIB</fullName>
    </alternativeName>
</protein>
<keyword evidence="5" id="KW-0804">Transcription</keyword>
<evidence type="ECO:0000256" key="8">
    <source>
        <dbReference type="SAM" id="MobiDB-lite"/>
    </source>
</evidence>
<dbReference type="GO" id="GO:0016251">
    <property type="term" value="F:RNA polymerase II general transcription initiation factor activity"/>
    <property type="evidence" value="ECO:0007669"/>
    <property type="project" value="TreeGrafter"/>
</dbReference>
<dbReference type="GO" id="GO:0006367">
    <property type="term" value="P:transcription initiation at RNA polymerase II promoter"/>
    <property type="evidence" value="ECO:0007669"/>
    <property type="project" value="TreeGrafter"/>
</dbReference>
<dbReference type="SUPFAM" id="SSF57783">
    <property type="entry name" value="Zinc beta-ribbon"/>
    <property type="match status" value="1"/>
</dbReference>
<dbReference type="GO" id="GO:0008270">
    <property type="term" value="F:zinc ion binding"/>
    <property type="evidence" value="ECO:0007669"/>
    <property type="project" value="UniProtKB-KW"/>
</dbReference>
<dbReference type="PROSITE" id="PS00782">
    <property type="entry name" value="TFIIB"/>
    <property type="match status" value="1"/>
</dbReference>
<dbReference type="STRING" id="1257118.L8H2K8"/>
<dbReference type="PANTHER" id="PTHR11618:SF13">
    <property type="entry name" value="TRANSCRIPTION INITIATION FACTOR IIB"/>
    <property type="match status" value="1"/>
</dbReference>
<dbReference type="PRINTS" id="PR00685">
    <property type="entry name" value="TIFACTORIIB"/>
</dbReference>
<keyword evidence="4" id="KW-0805">Transcription regulation</keyword>
<organism evidence="10 11">
    <name type="scientific">Acanthamoeba castellanii (strain ATCC 30010 / Neff)</name>
    <dbReference type="NCBI Taxonomy" id="1257118"/>
    <lineage>
        <taxon>Eukaryota</taxon>
        <taxon>Amoebozoa</taxon>
        <taxon>Discosea</taxon>
        <taxon>Longamoebia</taxon>
        <taxon>Centramoebida</taxon>
        <taxon>Acanthamoebidae</taxon>
        <taxon>Acanthamoeba</taxon>
    </lineage>
</organism>
<dbReference type="GO" id="GO:0005634">
    <property type="term" value="C:nucleus"/>
    <property type="evidence" value="ECO:0007669"/>
    <property type="project" value="TreeGrafter"/>
</dbReference>
<evidence type="ECO:0000256" key="3">
    <source>
        <dbReference type="ARBA" id="ARBA00022737"/>
    </source>
</evidence>
<evidence type="ECO:0000256" key="1">
    <source>
        <dbReference type="ARBA" id="ARBA00010857"/>
    </source>
</evidence>